<dbReference type="Pfam" id="PF14588">
    <property type="entry name" value="YjgF_endoribonc"/>
    <property type="match status" value="1"/>
</dbReference>
<dbReference type="AlphaFoldDB" id="A0A0B0DAB8"/>
<sequence>MTRGEGDIMDKSYEDRLAQLGLELPGVARPLAAYAPAVVSGKYVYTAGQLPLVSGSLLETGVVSDSGAEGTVSPERAAELAERCALNALAAVKSQIEDLDRIQRIVKVTGFVASASDFYGQPAVVDGASTLLGRVFGEAGVHARSAVGVSVLPLNSPVEVELIVEFH</sequence>
<gene>
    <name evidence="2" type="ORF">AS25_11295</name>
</gene>
<organism evidence="2 3">
    <name type="scientific">Kocuria marina</name>
    <dbReference type="NCBI Taxonomy" id="223184"/>
    <lineage>
        <taxon>Bacteria</taxon>
        <taxon>Bacillati</taxon>
        <taxon>Actinomycetota</taxon>
        <taxon>Actinomycetes</taxon>
        <taxon>Micrococcales</taxon>
        <taxon>Micrococcaceae</taxon>
        <taxon>Kocuria</taxon>
    </lineage>
</organism>
<reference evidence="2 3" key="1">
    <citation type="submission" date="2014-09" db="EMBL/GenBank/DDBJ databases">
        <title>High-quality draft genome sequence of Kocuria marina SO9-6, an actinobacterium isolated from a copper mine.</title>
        <authorList>
            <person name="Castro D.B."/>
            <person name="Pereira L.B."/>
            <person name="Silva M.V."/>
            <person name="Silva B.P."/>
            <person name="Zanardi B.R."/>
            <person name="Carlos C."/>
            <person name="Belgini D.R."/>
            <person name="Limache E.G."/>
            <person name="Lacerda G.V."/>
            <person name="Nery M.B."/>
            <person name="Gomes M.B."/>
            <person name="Souza S."/>
            <person name="Silva T.M."/>
            <person name="Rodrigues V.D."/>
            <person name="Paulino L.C."/>
            <person name="Vicentini R."/>
            <person name="Ferraz L.F."/>
            <person name="Ottoboni L.M."/>
        </authorList>
    </citation>
    <scope>NUCLEOTIDE SEQUENCE [LARGE SCALE GENOMIC DNA]</scope>
    <source>
        <strain evidence="2 3">SO9-6</strain>
    </source>
</reference>
<evidence type="ECO:0000259" key="1">
    <source>
        <dbReference type="Pfam" id="PF14588"/>
    </source>
</evidence>
<dbReference type="SUPFAM" id="SSF55298">
    <property type="entry name" value="YjgF-like"/>
    <property type="match status" value="1"/>
</dbReference>
<dbReference type="STRING" id="223184.AS25_11295"/>
<protein>
    <submittedName>
        <fullName evidence="2">LysR family transcriptional regulator</fullName>
    </submittedName>
</protein>
<proteinExistence type="predicted"/>
<dbReference type="Gene3D" id="3.30.1330.40">
    <property type="entry name" value="RutC-like"/>
    <property type="match status" value="1"/>
</dbReference>
<name>A0A0B0DAB8_9MICC</name>
<comment type="caution">
    <text evidence="2">The sequence shown here is derived from an EMBL/GenBank/DDBJ whole genome shotgun (WGS) entry which is preliminary data.</text>
</comment>
<dbReference type="PANTHER" id="PTHR43760">
    <property type="entry name" value="ENDORIBONUCLEASE-RELATED"/>
    <property type="match status" value="1"/>
</dbReference>
<dbReference type="eggNOG" id="COG0251">
    <property type="taxonomic scope" value="Bacteria"/>
</dbReference>
<dbReference type="InterPro" id="IPR013813">
    <property type="entry name" value="Endoribo_LPSP/chorism_mut-like"/>
</dbReference>
<dbReference type="EMBL" id="JROM01000048">
    <property type="protein sequence ID" value="KHE73725.1"/>
    <property type="molecule type" value="Genomic_DNA"/>
</dbReference>
<accession>A0A0B0DAB8</accession>
<dbReference type="InterPro" id="IPR035959">
    <property type="entry name" value="RutC-like_sf"/>
</dbReference>
<dbReference type="CDD" id="cd02199">
    <property type="entry name" value="YjgF_YER057c_UK114_like_1"/>
    <property type="match status" value="1"/>
</dbReference>
<evidence type="ECO:0000313" key="2">
    <source>
        <dbReference type="EMBL" id="KHE73725.1"/>
    </source>
</evidence>
<evidence type="ECO:0000313" key="3">
    <source>
        <dbReference type="Proteomes" id="UP000030664"/>
    </source>
</evidence>
<dbReference type="Proteomes" id="UP000030664">
    <property type="component" value="Unassembled WGS sequence"/>
</dbReference>
<feature type="domain" description="Endoribonuclease L-PSP/chorismate mutase-like" evidence="1">
    <location>
        <begin position="14"/>
        <end position="165"/>
    </location>
</feature>
<dbReference type="PANTHER" id="PTHR43760:SF1">
    <property type="entry name" value="ENDORIBONUCLEASE L-PSP_CHORISMATE MUTASE-LIKE DOMAIN-CONTAINING PROTEIN"/>
    <property type="match status" value="1"/>
</dbReference>